<evidence type="ECO:0000256" key="3">
    <source>
        <dbReference type="ARBA" id="ARBA00022692"/>
    </source>
</evidence>
<evidence type="ECO:0000313" key="11">
    <source>
        <dbReference type="Proteomes" id="UP001621713"/>
    </source>
</evidence>
<name>A0ABW8PJ39_9FLAO</name>
<feature type="transmembrane region" description="Helical" evidence="8">
    <location>
        <begin position="35"/>
        <end position="56"/>
    </location>
</feature>
<reference evidence="10 11" key="1">
    <citation type="submission" date="2024-02" db="EMBL/GenBank/DDBJ databases">
        <title>Comparative Genomic Analysis of Flavobacterium Species Causing Columnaris Disease of Freshwater Fish in Thailand: Insights into Virulence and Resistance Mechanisms.</title>
        <authorList>
            <person name="Nguyen D."/>
            <person name="Chokmangmeepisarn P."/>
            <person name="Khianchaikhan K."/>
            <person name="Morishita M."/>
            <person name="Bunnoy A."/>
            <person name="Rodkhum C."/>
        </authorList>
    </citation>
    <scope>NUCLEOTIDE SEQUENCE [LARGE SCALE GENOMIC DNA]</scope>
    <source>
        <strain evidence="10 11">PCBSB2203</strain>
    </source>
</reference>
<feature type="transmembrane region" description="Helical" evidence="8">
    <location>
        <begin position="136"/>
        <end position="154"/>
    </location>
</feature>
<evidence type="ECO:0000256" key="1">
    <source>
        <dbReference type="ARBA" id="ARBA00004141"/>
    </source>
</evidence>
<dbReference type="Proteomes" id="UP001621713">
    <property type="component" value="Unassembled WGS sequence"/>
</dbReference>
<feature type="domain" description="Lycopene cyclase" evidence="9">
    <location>
        <begin position="4"/>
        <end position="94"/>
    </location>
</feature>
<comment type="subcellular location">
    <subcellularLocation>
        <location evidence="1">Membrane</location>
        <topology evidence="1">Multi-pass membrane protein</topology>
    </subcellularLocation>
</comment>
<dbReference type="NCBIfam" id="TIGR03462">
    <property type="entry name" value="CarR_dom_SF"/>
    <property type="match status" value="2"/>
</dbReference>
<feature type="transmembrane region" description="Helical" evidence="8">
    <location>
        <begin position="113"/>
        <end position="130"/>
    </location>
</feature>
<feature type="transmembrane region" description="Helical" evidence="8">
    <location>
        <begin position="6"/>
        <end position="23"/>
    </location>
</feature>
<keyword evidence="3 8" id="KW-0812">Transmembrane</keyword>
<feature type="transmembrane region" description="Helical" evidence="8">
    <location>
        <begin position="207"/>
        <end position="225"/>
    </location>
</feature>
<feature type="transmembrane region" description="Helical" evidence="8">
    <location>
        <begin position="80"/>
        <end position="101"/>
    </location>
</feature>
<keyword evidence="5 8" id="KW-1133">Transmembrane helix</keyword>
<keyword evidence="7" id="KW-0413">Isomerase</keyword>
<comment type="caution">
    <text evidence="10">The sequence shown here is derived from an EMBL/GenBank/DDBJ whole genome shotgun (WGS) entry which is preliminary data.</text>
</comment>
<evidence type="ECO:0000259" key="9">
    <source>
        <dbReference type="Pfam" id="PF18916"/>
    </source>
</evidence>
<keyword evidence="6 8" id="KW-0472">Membrane</keyword>
<evidence type="ECO:0000256" key="6">
    <source>
        <dbReference type="ARBA" id="ARBA00023136"/>
    </source>
</evidence>
<evidence type="ECO:0000256" key="8">
    <source>
        <dbReference type="SAM" id="Phobius"/>
    </source>
</evidence>
<gene>
    <name evidence="10" type="ORF">V3467_09930</name>
</gene>
<dbReference type="Pfam" id="PF18916">
    <property type="entry name" value="Lycopene_cyc"/>
    <property type="match status" value="2"/>
</dbReference>
<feature type="domain" description="Lycopene cyclase" evidence="9">
    <location>
        <begin position="133"/>
        <end position="225"/>
    </location>
</feature>
<keyword evidence="4" id="KW-0125">Carotenoid biosynthesis</keyword>
<evidence type="ECO:0000313" key="10">
    <source>
        <dbReference type="EMBL" id="MFK7004165.1"/>
    </source>
</evidence>
<comment type="pathway">
    <text evidence="2">Carotenoid biosynthesis.</text>
</comment>
<accession>A0ABW8PJ39</accession>
<protein>
    <submittedName>
        <fullName evidence="10">Lycopene cyclase domain-containing protein</fullName>
    </submittedName>
</protein>
<dbReference type="EMBL" id="JAZHOJ010000019">
    <property type="protein sequence ID" value="MFK7004165.1"/>
    <property type="molecule type" value="Genomic_DNA"/>
</dbReference>
<evidence type="ECO:0000256" key="5">
    <source>
        <dbReference type="ARBA" id="ARBA00022989"/>
    </source>
</evidence>
<organism evidence="10 11">
    <name type="scientific">Flavobacterium covae</name>
    <dbReference type="NCBI Taxonomy" id="2906076"/>
    <lineage>
        <taxon>Bacteria</taxon>
        <taxon>Pseudomonadati</taxon>
        <taxon>Bacteroidota</taxon>
        <taxon>Flavobacteriia</taxon>
        <taxon>Flavobacteriales</taxon>
        <taxon>Flavobacteriaceae</taxon>
        <taxon>Flavobacterium</taxon>
    </lineage>
</organism>
<dbReference type="RefSeq" id="WP_088466591.1">
    <property type="nucleotide sequence ID" value="NZ_CP097867.1"/>
</dbReference>
<feature type="transmembrane region" description="Helical" evidence="8">
    <location>
        <begin position="161"/>
        <end position="187"/>
    </location>
</feature>
<evidence type="ECO:0000256" key="7">
    <source>
        <dbReference type="ARBA" id="ARBA00023235"/>
    </source>
</evidence>
<evidence type="ECO:0000256" key="4">
    <source>
        <dbReference type="ARBA" id="ARBA00022746"/>
    </source>
</evidence>
<proteinExistence type="predicted"/>
<dbReference type="InterPro" id="IPR017825">
    <property type="entry name" value="Lycopene_cyclase_dom"/>
</dbReference>
<evidence type="ECO:0000256" key="2">
    <source>
        <dbReference type="ARBA" id="ARBA00004829"/>
    </source>
</evidence>
<sequence>MEKYYYLILDITSFAIPFLFSFEKKWIHFIRFWKPYFLSIIVVGLFFIIWDIYFAYQEIWGFNNTYLMGIRFLKLPIEEWLFFLLIPYASNFIHYSMCYFFPYIKLTKKATQNISVSLFIISVLLLVFNLEKKYTASSLGLFALIMFLQSIYQWRYARQFYISFVIIYIPFFLVNSALTGMFTSQAVVYYNNTENLNIQIGTMPLEDNFYCFTMLYSSILLFEYLREKWNYTTQLSYKNLKR</sequence>
<keyword evidence="11" id="KW-1185">Reference proteome</keyword>